<dbReference type="KEGG" id="ccx:COCOR_06010"/>
<evidence type="ECO:0000313" key="2">
    <source>
        <dbReference type="Proteomes" id="UP000007587"/>
    </source>
</evidence>
<name>H8MJS6_CORCM</name>
<dbReference type="InParanoid" id="H8MJS6"/>
<gene>
    <name evidence="1" type="ordered locus">COCOR_06010</name>
</gene>
<dbReference type="STRING" id="1144275.COCOR_06010"/>
<dbReference type="EMBL" id="CP003389">
    <property type="protein sequence ID" value="AFE06712.1"/>
    <property type="molecule type" value="Genomic_DNA"/>
</dbReference>
<reference evidence="1 2" key="1">
    <citation type="journal article" date="2012" name="J. Bacteriol.">
        <title>Complete Genome Sequence of the Fruiting Myxobacterium Corallococcus coralloides DSM 2259.</title>
        <authorList>
            <person name="Huntley S."/>
            <person name="Zhang Y."/>
            <person name="Treuner-Lange A."/>
            <person name="Kneip S."/>
            <person name="Sensen C.W."/>
            <person name="Sogaard-Andersen L."/>
        </authorList>
    </citation>
    <scope>NUCLEOTIDE SEQUENCE [LARGE SCALE GENOMIC DNA]</scope>
    <source>
        <strain evidence="2">ATCC 25202 / DSM 2259 / NBRC 100086 / M2</strain>
    </source>
</reference>
<accession>H8MJS6</accession>
<dbReference type="HOGENOM" id="CLU_1388929_0_0_7"/>
<reference evidence="2" key="2">
    <citation type="submission" date="2012-03" db="EMBL/GenBank/DDBJ databases">
        <title>Genome sequence of the fruiting myxobacterium Corallococcus coralloides DSM 2259.</title>
        <authorList>
            <person name="Huntley S."/>
            <person name="Zhang Y."/>
            <person name="Treuner-Lange A."/>
            <person name="Sensen C.W."/>
            <person name="Sogaard-Andersen L."/>
        </authorList>
    </citation>
    <scope>NUCLEOTIDE SEQUENCE [LARGE SCALE GENOMIC DNA]</scope>
    <source>
        <strain evidence="2">ATCC 25202 / DSM 2259 / NBRC 100086 / M2</strain>
    </source>
</reference>
<organism evidence="1 2">
    <name type="scientific">Corallococcus coralloides (strain ATCC 25202 / DSM 2259 / NBRC 100086 / M2)</name>
    <name type="common">Myxococcus coralloides</name>
    <dbReference type="NCBI Taxonomy" id="1144275"/>
    <lineage>
        <taxon>Bacteria</taxon>
        <taxon>Pseudomonadati</taxon>
        <taxon>Myxococcota</taxon>
        <taxon>Myxococcia</taxon>
        <taxon>Myxococcales</taxon>
        <taxon>Cystobacterineae</taxon>
        <taxon>Myxococcaceae</taxon>
        <taxon>Corallococcus</taxon>
    </lineage>
</organism>
<proteinExistence type="predicted"/>
<evidence type="ECO:0000313" key="1">
    <source>
        <dbReference type="EMBL" id="AFE06712.1"/>
    </source>
</evidence>
<keyword evidence="1" id="KW-0449">Lipoprotein</keyword>
<sequence>MKDDSQLRTWTHAPEFSWWCVGVIGIFPLMRRWVPGLLLSLSLLTTACDGTGAPVRSSLTARQALSSSPEVVEFESPAVRLELFRDIARQSEQQAGQSAQGVALFPIIQGNEFVAAPGFEPRADLLQPPDAGSGLQFVFDARTGDRWPEDRRESLQGLSEREAAELVARTLLGLWGIQPEGAVRVDRAAGAPYAVAYVDGILRINPAFLYLATAYGPASMTAGLQ</sequence>
<dbReference type="AlphaFoldDB" id="H8MJS6"/>
<dbReference type="Proteomes" id="UP000007587">
    <property type="component" value="Chromosome"/>
</dbReference>
<keyword evidence="2" id="KW-1185">Reference proteome</keyword>
<protein>
    <submittedName>
        <fullName evidence="1">Putative lipoprotein</fullName>
    </submittedName>
</protein>